<name>A0ACD0P4T2_9BASI</name>
<organism evidence="1 2">
    <name type="scientific">Violaceomyces palustris</name>
    <dbReference type="NCBI Taxonomy" id="1673888"/>
    <lineage>
        <taxon>Eukaryota</taxon>
        <taxon>Fungi</taxon>
        <taxon>Dikarya</taxon>
        <taxon>Basidiomycota</taxon>
        <taxon>Ustilaginomycotina</taxon>
        <taxon>Ustilaginomycetes</taxon>
        <taxon>Violaceomycetales</taxon>
        <taxon>Violaceomycetaceae</taxon>
        <taxon>Violaceomyces</taxon>
    </lineage>
</organism>
<dbReference type="EMBL" id="KZ819749">
    <property type="protein sequence ID" value="PWN52959.1"/>
    <property type="molecule type" value="Genomic_DNA"/>
</dbReference>
<accession>A0ACD0P4T2</accession>
<keyword evidence="2" id="KW-1185">Reference proteome</keyword>
<evidence type="ECO:0000313" key="2">
    <source>
        <dbReference type="Proteomes" id="UP000245626"/>
    </source>
</evidence>
<gene>
    <name evidence="1" type="ORF">IE53DRAFT_373285</name>
</gene>
<sequence>MSLSDLIALRSLHKKPVGIDLQRLNKGEKKKKKKKTSSTPKTAEEKWAEQLAKGGLVSREMEDDEDAEEGEAEATQSKRIVRQNNFQGETGTLDVDKHMMAYIEEEMRKRRGGEDLGSLPTASQVKASFNNPEDELYQVAEKYRQLQNKNKTDLDKEEEEGNVTLSASMLSSIPEIDLGMDARLKNIEETEKAKRAFYESRKAGGGEMRRHEDDQLAAARFFRPRYQARSDADASRVSRAFPNGPSAAAATSSNQAGEGGGARRKVDRREMASDQLVMDRFKKRQRNFK</sequence>
<proteinExistence type="predicted"/>
<dbReference type="Proteomes" id="UP000245626">
    <property type="component" value="Unassembled WGS sequence"/>
</dbReference>
<evidence type="ECO:0000313" key="1">
    <source>
        <dbReference type="EMBL" id="PWN52959.1"/>
    </source>
</evidence>
<reference evidence="1 2" key="1">
    <citation type="journal article" date="2018" name="Mol. Biol. Evol.">
        <title>Broad Genomic Sampling Reveals a Smut Pathogenic Ancestry of the Fungal Clade Ustilaginomycotina.</title>
        <authorList>
            <person name="Kijpornyongpan T."/>
            <person name="Mondo S.J."/>
            <person name="Barry K."/>
            <person name="Sandor L."/>
            <person name="Lee J."/>
            <person name="Lipzen A."/>
            <person name="Pangilinan J."/>
            <person name="LaButti K."/>
            <person name="Hainaut M."/>
            <person name="Henrissat B."/>
            <person name="Grigoriev I.V."/>
            <person name="Spatafora J.W."/>
            <person name="Aime M.C."/>
        </authorList>
    </citation>
    <scope>NUCLEOTIDE SEQUENCE [LARGE SCALE GENOMIC DNA]</scope>
    <source>
        <strain evidence="1 2">SA 807</strain>
    </source>
</reference>
<protein>
    <submittedName>
        <fullName evidence="1">Uncharacterized protein</fullName>
    </submittedName>
</protein>